<keyword evidence="1" id="KW-0812">Transmembrane</keyword>
<gene>
    <name evidence="3" type="ORF">UW22_C0026G0011</name>
</gene>
<dbReference type="Gene3D" id="1.10.3730.20">
    <property type="match status" value="1"/>
</dbReference>
<dbReference type="AlphaFoldDB" id="A0A0G1GQQ5"/>
<evidence type="ECO:0000256" key="1">
    <source>
        <dbReference type="SAM" id="Phobius"/>
    </source>
</evidence>
<dbReference type="GO" id="GO:0016020">
    <property type="term" value="C:membrane"/>
    <property type="evidence" value="ECO:0007669"/>
    <property type="project" value="InterPro"/>
</dbReference>
<reference evidence="3 4" key="1">
    <citation type="journal article" date="2015" name="Nature">
        <title>rRNA introns, odd ribosomes, and small enigmatic genomes across a large radiation of phyla.</title>
        <authorList>
            <person name="Brown C.T."/>
            <person name="Hug L.A."/>
            <person name="Thomas B.C."/>
            <person name="Sharon I."/>
            <person name="Castelle C.J."/>
            <person name="Singh A."/>
            <person name="Wilkins M.J."/>
            <person name="Williams K.H."/>
            <person name="Banfield J.F."/>
        </authorList>
    </citation>
    <scope>NUCLEOTIDE SEQUENCE [LARGE SCALE GENOMIC DNA]</scope>
</reference>
<dbReference type="Proteomes" id="UP000034617">
    <property type="component" value="Unassembled WGS sequence"/>
</dbReference>
<feature type="transmembrane region" description="Helical" evidence="1">
    <location>
        <begin position="30"/>
        <end position="49"/>
    </location>
</feature>
<evidence type="ECO:0000313" key="4">
    <source>
        <dbReference type="Proteomes" id="UP000034617"/>
    </source>
</evidence>
<protein>
    <recommendedName>
        <fullName evidence="2">EamA domain-containing protein</fullName>
    </recommendedName>
</protein>
<feature type="transmembrane region" description="Helical" evidence="1">
    <location>
        <begin position="55"/>
        <end position="75"/>
    </location>
</feature>
<feature type="transmembrane region" description="Helical" evidence="1">
    <location>
        <begin position="6"/>
        <end position="23"/>
    </location>
</feature>
<dbReference type="SUPFAM" id="SSF103481">
    <property type="entry name" value="Multidrug resistance efflux transporter EmrE"/>
    <property type="match status" value="1"/>
</dbReference>
<dbReference type="InterPro" id="IPR037185">
    <property type="entry name" value="EmrE-like"/>
</dbReference>
<dbReference type="EMBL" id="LCHM01000026">
    <property type="protein sequence ID" value="KKT37376.1"/>
    <property type="molecule type" value="Genomic_DNA"/>
</dbReference>
<accession>A0A0G1GQQ5</accession>
<comment type="caution">
    <text evidence="3">The sequence shown here is derived from an EMBL/GenBank/DDBJ whole genome shotgun (WGS) entry which is preliminary data.</text>
</comment>
<organism evidence="3 4">
    <name type="scientific">Candidatus Gottesmanbacteria bacterium GW2011_GWB1_44_11c</name>
    <dbReference type="NCBI Taxonomy" id="1618447"/>
    <lineage>
        <taxon>Bacteria</taxon>
        <taxon>Candidatus Gottesmaniibacteriota</taxon>
    </lineage>
</organism>
<dbReference type="InterPro" id="IPR000620">
    <property type="entry name" value="EamA_dom"/>
</dbReference>
<keyword evidence="1" id="KW-0472">Membrane</keyword>
<sequence>MVGIIVFSGMIIAGMNFFLNFAYKRVEAIVSGPILSLETVLSIMLAFFVFQEIPSVRACIGGGIILLSAVAMQILEYKRR</sequence>
<evidence type="ECO:0000259" key="2">
    <source>
        <dbReference type="Pfam" id="PF00892"/>
    </source>
</evidence>
<proteinExistence type="predicted"/>
<dbReference type="Pfam" id="PF00892">
    <property type="entry name" value="EamA"/>
    <property type="match status" value="1"/>
</dbReference>
<name>A0A0G1GQQ5_9BACT</name>
<feature type="domain" description="EamA" evidence="2">
    <location>
        <begin position="4"/>
        <end position="70"/>
    </location>
</feature>
<evidence type="ECO:0000313" key="3">
    <source>
        <dbReference type="EMBL" id="KKT37376.1"/>
    </source>
</evidence>
<keyword evidence="1" id="KW-1133">Transmembrane helix</keyword>